<gene>
    <name evidence="3" type="ORF">TanjilG_31825</name>
</gene>
<feature type="region of interest" description="Disordered" evidence="1">
    <location>
        <begin position="485"/>
        <end position="541"/>
    </location>
</feature>
<dbReference type="Pfam" id="PF14383">
    <property type="entry name" value="VARLMGL"/>
    <property type="match status" value="1"/>
</dbReference>
<dbReference type="PANTHER" id="PTHR34282:SF1">
    <property type="entry name" value="DUF3741 DOMAIN-CONTAINING PROTEIN"/>
    <property type="match status" value="1"/>
</dbReference>
<organism evidence="3 4">
    <name type="scientific">Lupinus angustifolius</name>
    <name type="common">Narrow-leaved blue lupine</name>
    <dbReference type="NCBI Taxonomy" id="3871"/>
    <lineage>
        <taxon>Eukaryota</taxon>
        <taxon>Viridiplantae</taxon>
        <taxon>Streptophyta</taxon>
        <taxon>Embryophyta</taxon>
        <taxon>Tracheophyta</taxon>
        <taxon>Spermatophyta</taxon>
        <taxon>Magnoliopsida</taxon>
        <taxon>eudicotyledons</taxon>
        <taxon>Gunneridae</taxon>
        <taxon>Pentapetalae</taxon>
        <taxon>rosids</taxon>
        <taxon>fabids</taxon>
        <taxon>Fabales</taxon>
        <taxon>Fabaceae</taxon>
        <taxon>Papilionoideae</taxon>
        <taxon>50 kb inversion clade</taxon>
        <taxon>genistoids sensu lato</taxon>
        <taxon>core genistoids</taxon>
        <taxon>Genisteae</taxon>
        <taxon>Lupinus</taxon>
    </lineage>
</organism>
<evidence type="ECO:0000313" key="3">
    <source>
        <dbReference type="EMBL" id="OIW03378.1"/>
    </source>
</evidence>
<name>A0A1J7HAA2_LUPAN</name>
<dbReference type="AlphaFoldDB" id="A0A1J7HAA2"/>
<dbReference type="Gramene" id="OIW03378">
    <property type="protein sequence ID" value="OIW03378"/>
    <property type="gene ID" value="TanjilG_31825"/>
</dbReference>
<evidence type="ECO:0000259" key="2">
    <source>
        <dbReference type="Pfam" id="PF14383"/>
    </source>
</evidence>
<proteinExistence type="predicted"/>
<feature type="region of interest" description="Disordered" evidence="1">
    <location>
        <begin position="353"/>
        <end position="374"/>
    </location>
</feature>
<feature type="domain" description="DUF3741" evidence="2">
    <location>
        <begin position="324"/>
        <end position="341"/>
    </location>
</feature>
<dbReference type="Proteomes" id="UP000188354">
    <property type="component" value="Chromosome LG10"/>
</dbReference>
<feature type="region of interest" description="Disordered" evidence="1">
    <location>
        <begin position="412"/>
        <end position="447"/>
    </location>
</feature>
<feature type="compositionally biased region" description="Basic and acidic residues" evidence="1">
    <location>
        <begin position="485"/>
        <end position="504"/>
    </location>
</feature>
<dbReference type="OrthoDB" id="761625at2759"/>
<dbReference type="STRING" id="3871.A0A1J7HAA2"/>
<dbReference type="KEGG" id="lang:109358587"/>
<keyword evidence="4" id="KW-1185">Reference proteome</keyword>
<feature type="compositionally biased region" description="Basic and acidic residues" evidence="1">
    <location>
        <begin position="425"/>
        <end position="447"/>
    </location>
</feature>
<feature type="compositionally biased region" description="Basic and acidic residues" evidence="1">
    <location>
        <begin position="295"/>
        <end position="311"/>
    </location>
</feature>
<protein>
    <recommendedName>
        <fullName evidence="2">DUF3741 domain-containing protein</fullName>
    </recommendedName>
</protein>
<reference evidence="3 4" key="1">
    <citation type="journal article" date="2017" name="Plant Biotechnol. J.">
        <title>A comprehensive draft genome sequence for lupin (Lupinus angustifolius), an emerging health food: insights into plant-microbe interactions and legume evolution.</title>
        <authorList>
            <person name="Hane J.K."/>
            <person name="Ming Y."/>
            <person name="Kamphuis L.G."/>
            <person name="Nelson M.N."/>
            <person name="Garg G."/>
            <person name="Atkins C.A."/>
            <person name="Bayer P.E."/>
            <person name="Bravo A."/>
            <person name="Bringans S."/>
            <person name="Cannon S."/>
            <person name="Edwards D."/>
            <person name="Foley R."/>
            <person name="Gao L.L."/>
            <person name="Harrison M.J."/>
            <person name="Huang W."/>
            <person name="Hurgobin B."/>
            <person name="Li S."/>
            <person name="Liu C.W."/>
            <person name="McGrath A."/>
            <person name="Morahan G."/>
            <person name="Murray J."/>
            <person name="Weller J."/>
            <person name="Jian J."/>
            <person name="Singh K.B."/>
        </authorList>
    </citation>
    <scope>NUCLEOTIDE SEQUENCE [LARGE SCALE GENOMIC DNA]</scope>
    <source>
        <strain evidence="4">cv. Tanjil</strain>
        <tissue evidence="3">Whole plant</tissue>
    </source>
</reference>
<feature type="compositionally biased region" description="Polar residues" evidence="1">
    <location>
        <begin position="283"/>
        <end position="292"/>
    </location>
</feature>
<feature type="region of interest" description="Disordered" evidence="1">
    <location>
        <begin position="283"/>
        <end position="324"/>
    </location>
</feature>
<evidence type="ECO:0000313" key="4">
    <source>
        <dbReference type="Proteomes" id="UP000188354"/>
    </source>
</evidence>
<dbReference type="EMBL" id="CM007370">
    <property type="protein sequence ID" value="OIW03378.1"/>
    <property type="molecule type" value="Genomic_DNA"/>
</dbReference>
<dbReference type="InterPro" id="IPR032795">
    <property type="entry name" value="DUF3741-assoc"/>
</dbReference>
<feature type="compositionally biased region" description="Basic and acidic residues" evidence="1">
    <location>
        <begin position="363"/>
        <end position="372"/>
    </location>
</feature>
<accession>A0A1J7HAA2</accession>
<dbReference type="OMA" id="DSEYMIR"/>
<sequence>MAKRSDFAQKLLDDLRLRKEQMGSSQRSNQSHQLPIDAYAYTKQTYRGSRNTKANEIVSSRTGEILMLNKSSRSQRSPNSRQVSNQIVPFGKGQNSDMSVSLAFAFENGAKLKTGDSIMGFLNQIKKGTMEFNIRERPSNLDRELTSTTHYPTLSPLQINEISKGALKLNQILRACSNGLNMDTYSLQFAKELLQGAIDLEDSLKMVVDLHNGSEFMITPHKKNRIVLLEDDNDDEDRSIIISEQKQLARPIFSFDKPSKHSQNTQQVGKAIYMQRPVTVTYSKEGRNSNAKTEVPNKRSSDRNAVSERKSHTMPVQSNTERGRIPNVIAKLMGLDNLPEKVDSGYNYKQKIEGNHTAKGSTKKTEELKNKQTENSVPIKNQKDIEALKMPATRDEKLMFGADKAFEKASIKNENHNYSSSQKNLIRESQKNGRKQDYTNKKEEKGGTVKGITNDLVLNNMLEQVHERSQVKYLFQEEKEINKNTIRPEKTDANKHIMNNEKKSRNNLGVQKPYKLSKNGSQEEKNHREQPRGESMFLETRPQGRSEMAFKNQLINPQKKQLPIKQATPFKKKCGENIAPMKLESSHYDNEDVVRDDASNSANEKVKEIINRKPGQISYPRDREFDRVKGIQGIKTLMNENPVHQLASNKIKNTRKQKVDMHGKIDQVLTRRNGITKDGKKQFPSLQEGRHKEPDKFNVLKEERVTMSKDADAHIISSSNDSVAEPVDVRSQKQKKSELAPMLYSSGGRELQRLQDSVALVSNVSHYEDVQSLGMAIDEGFKSGEVADHRVHGIHEDRMGINKHSQLQNCTISEISIQKPLTDGENCLKWILVMSQLFINTAEALFRLKIPLSVLQNGGSDNQDEGRKLILDCGYEVMKRKGIRQELKAHTYSNISISTMNVRSFDDLVRQLNKDMEKLKFYGRNRSLQVDVEDCLPKMLENDVYNKDPEIGCMWDLGWNDETFAFIEKYDLIRDTEKHILSVLLDEITGELLHIEGGLNITTMH</sequence>
<evidence type="ECO:0000256" key="1">
    <source>
        <dbReference type="SAM" id="MobiDB-lite"/>
    </source>
</evidence>
<dbReference type="PANTHER" id="PTHR34282">
    <property type="entry name" value="OS01G0228800 PROTEIN-RELATED"/>
    <property type="match status" value="1"/>
</dbReference>
<feature type="compositionally biased region" description="Basic and acidic residues" evidence="1">
    <location>
        <begin position="521"/>
        <end position="532"/>
    </location>
</feature>